<dbReference type="GO" id="GO:0005829">
    <property type="term" value="C:cytosol"/>
    <property type="evidence" value="ECO:0007669"/>
    <property type="project" value="TreeGrafter"/>
</dbReference>
<organism evidence="5 6">
    <name type="scientific">Weissella viridescens</name>
    <name type="common">Lactobacillus viridescens</name>
    <dbReference type="NCBI Taxonomy" id="1629"/>
    <lineage>
        <taxon>Bacteria</taxon>
        <taxon>Bacillati</taxon>
        <taxon>Bacillota</taxon>
        <taxon>Bacilli</taxon>
        <taxon>Lactobacillales</taxon>
        <taxon>Lactobacillaceae</taxon>
        <taxon>Weissella</taxon>
    </lineage>
</organism>
<evidence type="ECO:0000313" key="6">
    <source>
        <dbReference type="Proteomes" id="UP000254621"/>
    </source>
</evidence>
<dbReference type="EC" id="6.1.1.6" evidence="5"/>
<dbReference type="PANTHER" id="PTHR42918:SF15">
    <property type="entry name" value="LYSINE--TRNA LIGASE, CHLOROPLASTIC_MITOCHONDRIAL"/>
    <property type="match status" value="1"/>
</dbReference>
<dbReference type="Gene3D" id="3.30.930.10">
    <property type="entry name" value="Bira Bifunctional Protein, Domain 2"/>
    <property type="match status" value="1"/>
</dbReference>
<dbReference type="Pfam" id="PF00152">
    <property type="entry name" value="tRNA-synt_2"/>
    <property type="match status" value="1"/>
</dbReference>
<dbReference type="SUPFAM" id="SSF55681">
    <property type="entry name" value="Class II aaRS and biotin synthetases"/>
    <property type="match status" value="1"/>
</dbReference>
<dbReference type="GO" id="GO:0006430">
    <property type="term" value="P:lysyl-tRNA aminoacylation"/>
    <property type="evidence" value="ECO:0007669"/>
    <property type="project" value="TreeGrafter"/>
</dbReference>
<sequence>MPPTGGLGIGIDRLVMLLTDAESIRDVLLFPTMR</sequence>
<evidence type="ECO:0000256" key="3">
    <source>
        <dbReference type="ARBA" id="ARBA00022840"/>
    </source>
</evidence>
<dbReference type="PANTHER" id="PTHR42918">
    <property type="entry name" value="LYSYL-TRNA SYNTHETASE"/>
    <property type="match status" value="1"/>
</dbReference>
<dbReference type="GO" id="GO:0000049">
    <property type="term" value="F:tRNA binding"/>
    <property type="evidence" value="ECO:0007669"/>
    <property type="project" value="TreeGrafter"/>
</dbReference>
<keyword evidence="3" id="KW-0067">ATP-binding</keyword>
<evidence type="ECO:0000259" key="4">
    <source>
        <dbReference type="PROSITE" id="PS50862"/>
    </source>
</evidence>
<accession>A0A380P8M6</accession>
<dbReference type="InterPro" id="IPR006195">
    <property type="entry name" value="aa-tRNA-synth_II"/>
</dbReference>
<dbReference type="GO" id="GO:0016740">
    <property type="term" value="F:transferase activity"/>
    <property type="evidence" value="ECO:0007669"/>
    <property type="project" value="UniProtKB-ARBA"/>
</dbReference>
<reference evidence="5 6" key="1">
    <citation type="submission" date="2018-06" db="EMBL/GenBank/DDBJ databases">
        <authorList>
            <consortium name="Pathogen Informatics"/>
            <person name="Doyle S."/>
        </authorList>
    </citation>
    <scope>NUCLEOTIDE SEQUENCE [LARGE SCALE GENOMIC DNA]</scope>
    <source>
        <strain evidence="5 6">NCTC13645</strain>
    </source>
</reference>
<feature type="domain" description="Aminoacyl-transfer RNA synthetases class-II family profile" evidence="4">
    <location>
        <begin position="1"/>
        <end position="31"/>
    </location>
</feature>
<proteinExistence type="predicted"/>
<name>A0A380P8M6_WEIVI</name>
<dbReference type="EMBL" id="UHIV01000009">
    <property type="protein sequence ID" value="SUP61571.1"/>
    <property type="molecule type" value="Genomic_DNA"/>
</dbReference>
<dbReference type="InterPro" id="IPR045864">
    <property type="entry name" value="aa-tRNA-synth_II/BPL/LPL"/>
</dbReference>
<dbReference type="AlphaFoldDB" id="A0A380P8M6"/>
<dbReference type="GO" id="GO:0004824">
    <property type="term" value="F:lysine-tRNA ligase activity"/>
    <property type="evidence" value="ECO:0007669"/>
    <property type="project" value="UniProtKB-EC"/>
</dbReference>
<keyword evidence="2" id="KW-0547">Nucleotide-binding</keyword>
<dbReference type="InterPro" id="IPR004364">
    <property type="entry name" value="Aa-tRNA-synt_II"/>
</dbReference>
<dbReference type="PROSITE" id="PS50862">
    <property type="entry name" value="AA_TRNA_LIGASE_II"/>
    <property type="match status" value="1"/>
</dbReference>
<dbReference type="GO" id="GO:0005524">
    <property type="term" value="F:ATP binding"/>
    <property type="evidence" value="ECO:0007669"/>
    <property type="project" value="InterPro"/>
</dbReference>
<evidence type="ECO:0000256" key="1">
    <source>
        <dbReference type="ARBA" id="ARBA00022598"/>
    </source>
</evidence>
<dbReference type="GO" id="GO:0140096">
    <property type="term" value="F:catalytic activity, acting on a protein"/>
    <property type="evidence" value="ECO:0007669"/>
    <property type="project" value="UniProtKB-ARBA"/>
</dbReference>
<evidence type="ECO:0000313" key="5">
    <source>
        <dbReference type="EMBL" id="SUP61571.1"/>
    </source>
</evidence>
<gene>
    <name evidence="5" type="primary">lysS_1</name>
    <name evidence="5" type="ORF">NCTC13645_02738</name>
</gene>
<dbReference type="Proteomes" id="UP000254621">
    <property type="component" value="Unassembled WGS sequence"/>
</dbReference>
<protein>
    <submittedName>
        <fullName evidence="5">Lysine--tRNA ligase</fullName>
        <ecNumber evidence="5">6.1.1.6</ecNumber>
    </submittedName>
</protein>
<evidence type="ECO:0000256" key="2">
    <source>
        <dbReference type="ARBA" id="ARBA00022741"/>
    </source>
</evidence>
<keyword evidence="1 5" id="KW-0436">Ligase</keyword>